<keyword evidence="4 9" id="KW-0812">Transmembrane</keyword>
<name>A0ABP8PQZ1_9NOCA</name>
<evidence type="ECO:0000256" key="6">
    <source>
        <dbReference type="ARBA" id="ARBA00022989"/>
    </source>
</evidence>
<sequence>MSSSSMSSDPGADVDRIIVDHAYLGVRLQLGVRALLVVFVASTLLVVPPVHYAGVCIAVFTCYAAWAVAVSVWMRRSGRAHVDASWLALFVDLAVVAVLTLVTGVTAQQSWTSDILINALFVIPVLACTQLRPGVCAAVVVPTVVVFLTASWATMGSNQEPWPSILLSTLALAGLGAGAVGLSWIQRSRVQTISSLVRDRTALLTELMTVEQRERQSLSERLHDGALQYVLAARQDLEDVRDGRPAALDRIDRALRESSALLRTTTSELHPAVLEHVGLAPALGDLARAAAERGGFVVEVNTAGWPDGMRTSVDSMLFGAARELLSNVVKHAAARSVRVDLNWNGESASLEIADDGIGIEAGVREHRLGAGHIGLASHELRVAAAGGCFTVRPGTRSGTVARVEVPCVRLPVPDTVD</sequence>
<protein>
    <recommendedName>
        <fullName evidence="10">Histidine kinase/HSP90-like ATPase domain-containing protein</fullName>
    </recommendedName>
</protein>
<feature type="transmembrane region" description="Helical" evidence="9">
    <location>
        <begin position="111"/>
        <end position="128"/>
    </location>
</feature>
<dbReference type="InterPro" id="IPR050482">
    <property type="entry name" value="Sensor_HK_TwoCompSys"/>
</dbReference>
<dbReference type="RefSeq" id="WP_425569967.1">
    <property type="nucleotide sequence ID" value="NZ_BAABFB010000075.1"/>
</dbReference>
<feature type="transmembrane region" description="Helical" evidence="9">
    <location>
        <begin position="52"/>
        <end position="74"/>
    </location>
</feature>
<dbReference type="EMBL" id="BAABFB010000075">
    <property type="protein sequence ID" value="GAA4489925.1"/>
    <property type="molecule type" value="Genomic_DNA"/>
</dbReference>
<dbReference type="SUPFAM" id="SSF55874">
    <property type="entry name" value="ATPase domain of HSP90 chaperone/DNA topoisomerase II/histidine kinase"/>
    <property type="match status" value="1"/>
</dbReference>
<keyword evidence="6 9" id="KW-1133">Transmembrane helix</keyword>
<evidence type="ECO:0000256" key="2">
    <source>
        <dbReference type="ARBA" id="ARBA00022475"/>
    </source>
</evidence>
<evidence type="ECO:0000256" key="8">
    <source>
        <dbReference type="ARBA" id="ARBA00023136"/>
    </source>
</evidence>
<keyword evidence="3" id="KW-0808">Transferase</keyword>
<evidence type="ECO:0000313" key="12">
    <source>
        <dbReference type="Proteomes" id="UP001501183"/>
    </source>
</evidence>
<feature type="domain" description="Histidine kinase/HSP90-like ATPase" evidence="10">
    <location>
        <begin position="312"/>
        <end position="409"/>
    </location>
</feature>
<evidence type="ECO:0000256" key="9">
    <source>
        <dbReference type="SAM" id="Phobius"/>
    </source>
</evidence>
<feature type="transmembrane region" description="Helical" evidence="9">
    <location>
        <begin position="135"/>
        <end position="153"/>
    </location>
</feature>
<evidence type="ECO:0000259" key="10">
    <source>
        <dbReference type="SMART" id="SM00387"/>
    </source>
</evidence>
<proteinExistence type="predicted"/>
<keyword evidence="2" id="KW-1003">Cell membrane</keyword>
<comment type="subcellular location">
    <subcellularLocation>
        <location evidence="1">Cell membrane</location>
        <topology evidence="1">Multi-pass membrane protein</topology>
    </subcellularLocation>
</comment>
<keyword evidence="12" id="KW-1185">Reference proteome</keyword>
<feature type="transmembrane region" description="Helical" evidence="9">
    <location>
        <begin position="165"/>
        <end position="185"/>
    </location>
</feature>
<reference evidence="12" key="1">
    <citation type="journal article" date="2019" name="Int. J. Syst. Evol. Microbiol.">
        <title>The Global Catalogue of Microorganisms (GCM) 10K type strain sequencing project: providing services to taxonomists for standard genome sequencing and annotation.</title>
        <authorList>
            <consortium name="The Broad Institute Genomics Platform"/>
            <consortium name="The Broad Institute Genome Sequencing Center for Infectious Disease"/>
            <person name="Wu L."/>
            <person name="Ma J."/>
        </authorList>
    </citation>
    <scope>NUCLEOTIDE SEQUENCE [LARGE SCALE GENOMIC DNA]</scope>
    <source>
        <strain evidence="12">JCM 32206</strain>
    </source>
</reference>
<dbReference type="SMART" id="SM00387">
    <property type="entry name" value="HATPase_c"/>
    <property type="match status" value="1"/>
</dbReference>
<dbReference type="Pfam" id="PF02518">
    <property type="entry name" value="HATPase_c"/>
    <property type="match status" value="1"/>
</dbReference>
<dbReference type="InterPro" id="IPR003594">
    <property type="entry name" value="HATPase_dom"/>
</dbReference>
<dbReference type="InterPro" id="IPR036890">
    <property type="entry name" value="HATPase_C_sf"/>
</dbReference>
<dbReference type="CDD" id="cd16917">
    <property type="entry name" value="HATPase_UhpB-NarQ-NarX-like"/>
    <property type="match status" value="1"/>
</dbReference>
<accession>A0ABP8PQZ1</accession>
<feature type="transmembrane region" description="Helical" evidence="9">
    <location>
        <begin position="86"/>
        <end position="105"/>
    </location>
</feature>
<evidence type="ECO:0000313" key="11">
    <source>
        <dbReference type="EMBL" id="GAA4489925.1"/>
    </source>
</evidence>
<dbReference type="PANTHER" id="PTHR24421">
    <property type="entry name" value="NITRATE/NITRITE SENSOR PROTEIN NARX-RELATED"/>
    <property type="match status" value="1"/>
</dbReference>
<comment type="caution">
    <text evidence="11">The sequence shown here is derived from an EMBL/GenBank/DDBJ whole genome shotgun (WGS) entry which is preliminary data.</text>
</comment>
<gene>
    <name evidence="11" type="ORF">GCM10023094_52250</name>
</gene>
<dbReference type="Proteomes" id="UP001501183">
    <property type="component" value="Unassembled WGS sequence"/>
</dbReference>
<dbReference type="Gene3D" id="3.30.565.10">
    <property type="entry name" value="Histidine kinase-like ATPase, C-terminal domain"/>
    <property type="match status" value="1"/>
</dbReference>
<dbReference type="PANTHER" id="PTHR24421:SF37">
    <property type="entry name" value="SENSOR HISTIDINE KINASE NARS"/>
    <property type="match status" value="1"/>
</dbReference>
<evidence type="ECO:0000256" key="4">
    <source>
        <dbReference type="ARBA" id="ARBA00022692"/>
    </source>
</evidence>
<feature type="transmembrane region" description="Helical" evidence="9">
    <location>
        <begin position="30"/>
        <end position="46"/>
    </location>
</feature>
<organism evidence="11 12">
    <name type="scientific">Rhodococcus olei</name>
    <dbReference type="NCBI Taxonomy" id="2161675"/>
    <lineage>
        <taxon>Bacteria</taxon>
        <taxon>Bacillati</taxon>
        <taxon>Actinomycetota</taxon>
        <taxon>Actinomycetes</taxon>
        <taxon>Mycobacteriales</taxon>
        <taxon>Nocardiaceae</taxon>
        <taxon>Rhodococcus</taxon>
    </lineage>
</organism>
<keyword evidence="7" id="KW-0902">Two-component regulatory system</keyword>
<evidence type="ECO:0000256" key="7">
    <source>
        <dbReference type="ARBA" id="ARBA00023012"/>
    </source>
</evidence>
<evidence type="ECO:0000256" key="3">
    <source>
        <dbReference type="ARBA" id="ARBA00022679"/>
    </source>
</evidence>
<evidence type="ECO:0000256" key="5">
    <source>
        <dbReference type="ARBA" id="ARBA00022777"/>
    </source>
</evidence>
<keyword evidence="5" id="KW-0418">Kinase</keyword>
<evidence type="ECO:0000256" key="1">
    <source>
        <dbReference type="ARBA" id="ARBA00004651"/>
    </source>
</evidence>
<keyword evidence="8 9" id="KW-0472">Membrane</keyword>